<keyword evidence="4" id="KW-1185">Reference proteome</keyword>
<feature type="chain" id="PRO_5019366590" description="Outer membrane protein assembly factor BamE" evidence="2">
    <location>
        <begin position="21"/>
        <end position="178"/>
    </location>
</feature>
<protein>
    <recommendedName>
        <fullName evidence="5">Outer membrane protein assembly factor BamE</fullName>
    </recommendedName>
</protein>
<sequence length="178" mass="18591">MAVVPLLASCLGATVPPNAAAPEARLTAAVSRTSATPLPKVKPSPPMVASPLPMQTASLPDIPPPTAPAATPEPTRSAPLATPDTLVGLNEAQTAKLLGSPAAREEASPGRIWRYAKGGCRLDVFFFMDMTLSQDFRALSYDMKSNPNVPDSDRQCFAQLLAQSGSPAGSEPRAVRND</sequence>
<dbReference type="OrthoDB" id="7376129at2"/>
<evidence type="ECO:0000313" key="4">
    <source>
        <dbReference type="Proteomes" id="UP000283458"/>
    </source>
</evidence>
<feature type="signal peptide" evidence="2">
    <location>
        <begin position="1"/>
        <end position="20"/>
    </location>
</feature>
<comment type="caution">
    <text evidence="3">The sequence shown here is derived from an EMBL/GenBank/DDBJ whole genome shotgun (WGS) entry which is preliminary data.</text>
</comment>
<evidence type="ECO:0000256" key="1">
    <source>
        <dbReference type="SAM" id="MobiDB-lite"/>
    </source>
</evidence>
<evidence type="ECO:0008006" key="5">
    <source>
        <dbReference type="Google" id="ProtNLM"/>
    </source>
</evidence>
<keyword evidence="2" id="KW-0732">Signal</keyword>
<accession>A0A418VN50</accession>
<dbReference type="AlphaFoldDB" id="A0A418VN50"/>
<evidence type="ECO:0000313" key="3">
    <source>
        <dbReference type="EMBL" id="RJF77603.1"/>
    </source>
</evidence>
<dbReference type="EMBL" id="QYUL01000005">
    <property type="protein sequence ID" value="RJF77603.1"/>
    <property type="molecule type" value="Genomic_DNA"/>
</dbReference>
<organism evidence="3 4">
    <name type="scientific">Azospirillum cavernae</name>
    <dbReference type="NCBI Taxonomy" id="2320860"/>
    <lineage>
        <taxon>Bacteria</taxon>
        <taxon>Pseudomonadati</taxon>
        <taxon>Pseudomonadota</taxon>
        <taxon>Alphaproteobacteria</taxon>
        <taxon>Rhodospirillales</taxon>
        <taxon>Azospirillaceae</taxon>
        <taxon>Azospirillum</taxon>
    </lineage>
</organism>
<feature type="compositionally biased region" description="Low complexity" evidence="1">
    <location>
        <begin position="68"/>
        <end position="79"/>
    </location>
</feature>
<proteinExistence type="predicted"/>
<gene>
    <name evidence="3" type="ORF">D3877_26415</name>
</gene>
<reference evidence="3 4" key="1">
    <citation type="submission" date="2018-09" db="EMBL/GenBank/DDBJ databases">
        <authorList>
            <person name="Zhu H."/>
        </authorList>
    </citation>
    <scope>NUCLEOTIDE SEQUENCE [LARGE SCALE GENOMIC DNA]</scope>
    <source>
        <strain evidence="3 4">K2W22B-5</strain>
    </source>
</reference>
<evidence type="ECO:0000256" key="2">
    <source>
        <dbReference type="SAM" id="SignalP"/>
    </source>
</evidence>
<feature type="region of interest" description="Disordered" evidence="1">
    <location>
        <begin position="34"/>
        <end position="82"/>
    </location>
</feature>
<name>A0A418VN50_9PROT</name>
<dbReference type="Proteomes" id="UP000283458">
    <property type="component" value="Unassembled WGS sequence"/>
</dbReference>